<dbReference type="Pfam" id="PF00881">
    <property type="entry name" value="Nitroreductase"/>
    <property type="match status" value="1"/>
</dbReference>
<dbReference type="CDD" id="cd02142">
    <property type="entry name" value="McbC_SagB-like_oxidoreductase"/>
    <property type="match status" value="1"/>
</dbReference>
<sequence>MIDAEVIKVFSGSGSDRENLEFTDQALLTWLLSCTDGADPASLAQALAGHLGTDATEAYKMVEFFIENGVLVTTATSARYRVKGEPWERRGWRDAFDFHAATTGLRFEKLWGSDYARELFESYVADPTFGPQPTIFKDTPPGQGQSLGDGVAWDPLPVSAVLERRTIADGPAAATVGMDAVASLLSHAFATQRTMEIMVLGPHQQRSYPSGGARHPLELYVGVRRVPGIEAGVYHYDPLSKELTRVAGSDAAEQLDAAAPQAVSAPVVLFMTSRWIRHLWKYRYARSYRMVLMEAGHAAQSLRMAGAALGLDVVSTAQVAETAITRLLGLEDQWDESPLYVLAVNGGRDR</sequence>
<keyword evidence="3" id="KW-1185">Reference proteome</keyword>
<dbReference type="RefSeq" id="WP_184831948.1">
    <property type="nucleotide sequence ID" value="NZ_JACHMN010000001.1"/>
</dbReference>
<dbReference type="PANTHER" id="PTHR43745:SF2">
    <property type="entry name" value="NITROREDUCTASE MJ1384-RELATED"/>
    <property type="match status" value="1"/>
</dbReference>
<dbReference type="InterPro" id="IPR029479">
    <property type="entry name" value="Nitroreductase"/>
</dbReference>
<feature type="domain" description="Nitroreductase" evidence="1">
    <location>
        <begin position="179"/>
        <end position="344"/>
    </location>
</feature>
<evidence type="ECO:0000313" key="2">
    <source>
        <dbReference type="EMBL" id="MBB5867341.1"/>
    </source>
</evidence>
<dbReference type="AlphaFoldDB" id="A0A841BKD5"/>
<evidence type="ECO:0000313" key="3">
    <source>
        <dbReference type="Proteomes" id="UP000587527"/>
    </source>
</evidence>
<dbReference type="InterPro" id="IPR052544">
    <property type="entry name" value="Bacteriocin_Proc_Enz"/>
</dbReference>
<dbReference type="InterPro" id="IPR020051">
    <property type="entry name" value="SagB-type_dehydrogenase"/>
</dbReference>
<dbReference type="Gene3D" id="3.40.109.10">
    <property type="entry name" value="NADH Oxidase"/>
    <property type="match status" value="1"/>
</dbReference>
<dbReference type="SUPFAM" id="SSF55469">
    <property type="entry name" value="FMN-dependent nitroreductase-like"/>
    <property type="match status" value="1"/>
</dbReference>
<proteinExistence type="predicted"/>
<reference evidence="2 3" key="1">
    <citation type="submission" date="2020-08" db="EMBL/GenBank/DDBJ databases">
        <title>Sequencing the genomes of 1000 actinobacteria strains.</title>
        <authorList>
            <person name="Klenk H.-P."/>
        </authorList>
    </citation>
    <scope>NUCLEOTIDE SEQUENCE [LARGE SCALE GENOMIC DNA]</scope>
    <source>
        <strain evidence="2 3">DSM 45362</strain>
    </source>
</reference>
<protein>
    <submittedName>
        <fullName evidence="2">SagB-type dehydrogenase family enzyme</fullName>
    </submittedName>
</protein>
<gene>
    <name evidence="2" type="ORF">F4553_000720</name>
</gene>
<evidence type="ECO:0000259" key="1">
    <source>
        <dbReference type="Pfam" id="PF00881"/>
    </source>
</evidence>
<name>A0A841BKD5_9ACTN</name>
<dbReference type="InterPro" id="IPR000415">
    <property type="entry name" value="Nitroreductase-like"/>
</dbReference>
<accession>A0A841BKD5</accession>
<dbReference type="PANTHER" id="PTHR43745">
    <property type="entry name" value="NITROREDUCTASE MJ1384-RELATED"/>
    <property type="match status" value="1"/>
</dbReference>
<comment type="caution">
    <text evidence="2">The sequence shown here is derived from an EMBL/GenBank/DDBJ whole genome shotgun (WGS) entry which is preliminary data.</text>
</comment>
<dbReference type="EMBL" id="JACHMN010000001">
    <property type="protein sequence ID" value="MBB5867341.1"/>
    <property type="molecule type" value="Genomic_DNA"/>
</dbReference>
<dbReference type="Proteomes" id="UP000587527">
    <property type="component" value="Unassembled WGS sequence"/>
</dbReference>
<dbReference type="NCBIfam" id="TIGR03605">
    <property type="entry name" value="antibiot_sagB"/>
    <property type="match status" value="1"/>
</dbReference>
<organism evidence="2 3">
    <name type="scientific">Allocatelliglobosispora scoriae</name>
    <dbReference type="NCBI Taxonomy" id="643052"/>
    <lineage>
        <taxon>Bacteria</taxon>
        <taxon>Bacillati</taxon>
        <taxon>Actinomycetota</taxon>
        <taxon>Actinomycetes</taxon>
        <taxon>Micromonosporales</taxon>
        <taxon>Micromonosporaceae</taxon>
        <taxon>Allocatelliglobosispora</taxon>
    </lineage>
</organism>
<dbReference type="GO" id="GO:0016491">
    <property type="term" value="F:oxidoreductase activity"/>
    <property type="evidence" value="ECO:0007669"/>
    <property type="project" value="InterPro"/>
</dbReference>